<feature type="region of interest" description="Disordered" evidence="1">
    <location>
        <begin position="1"/>
        <end position="28"/>
    </location>
</feature>
<dbReference type="EMBL" id="JAQQAF010000002">
    <property type="protein sequence ID" value="KAJ8506155.1"/>
    <property type="molecule type" value="Genomic_DNA"/>
</dbReference>
<comment type="caution">
    <text evidence="2">The sequence shown here is derived from an EMBL/GenBank/DDBJ whole genome shotgun (WGS) entry which is preliminary data.</text>
</comment>
<accession>A0AAV8RGD5</accession>
<protein>
    <recommendedName>
        <fullName evidence="4">BHLH domain-containing protein</fullName>
    </recommendedName>
</protein>
<evidence type="ECO:0000313" key="2">
    <source>
        <dbReference type="EMBL" id="KAJ8506155.1"/>
    </source>
</evidence>
<keyword evidence="3" id="KW-1185">Reference proteome</keyword>
<dbReference type="AlphaFoldDB" id="A0AAV8RGD5"/>
<evidence type="ECO:0008006" key="4">
    <source>
        <dbReference type="Google" id="ProtNLM"/>
    </source>
</evidence>
<dbReference type="Proteomes" id="UP001222027">
    <property type="component" value="Unassembled WGS sequence"/>
</dbReference>
<evidence type="ECO:0000256" key="1">
    <source>
        <dbReference type="SAM" id="MobiDB-lite"/>
    </source>
</evidence>
<reference evidence="2 3" key="1">
    <citation type="submission" date="2022-12" db="EMBL/GenBank/DDBJ databases">
        <title>Chromosome-scale assembly of the Ensete ventricosum genome.</title>
        <authorList>
            <person name="Dussert Y."/>
            <person name="Stocks J."/>
            <person name="Wendawek A."/>
            <person name="Woldeyes F."/>
            <person name="Nichols R.A."/>
            <person name="Borrell J.S."/>
        </authorList>
    </citation>
    <scope>NUCLEOTIDE SEQUENCE [LARGE SCALE GENOMIC DNA]</scope>
    <source>
        <strain evidence="3">cv. Maze</strain>
        <tissue evidence="2">Seeds</tissue>
    </source>
</reference>
<sequence length="88" mass="10468">MAAPIALEEGQASANVEETSSEERQRRQQLEECEEGWRRLKDQILELQKMASLMKRRSRLPALRQMLRLVIYTNYVAQVRELWELCFD</sequence>
<organism evidence="2 3">
    <name type="scientific">Ensete ventricosum</name>
    <name type="common">Abyssinian banana</name>
    <name type="synonym">Musa ensete</name>
    <dbReference type="NCBI Taxonomy" id="4639"/>
    <lineage>
        <taxon>Eukaryota</taxon>
        <taxon>Viridiplantae</taxon>
        <taxon>Streptophyta</taxon>
        <taxon>Embryophyta</taxon>
        <taxon>Tracheophyta</taxon>
        <taxon>Spermatophyta</taxon>
        <taxon>Magnoliopsida</taxon>
        <taxon>Liliopsida</taxon>
        <taxon>Zingiberales</taxon>
        <taxon>Musaceae</taxon>
        <taxon>Ensete</taxon>
    </lineage>
</organism>
<proteinExistence type="predicted"/>
<name>A0AAV8RGD5_ENSVE</name>
<evidence type="ECO:0000313" key="3">
    <source>
        <dbReference type="Proteomes" id="UP001222027"/>
    </source>
</evidence>
<gene>
    <name evidence="2" type="ORF">OPV22_007041</name>
</gene>